<dbReference type="Gene3D" id="2.60.120.10">
    <property type="entry name" value="Jelly Rolls"/>
    <property type="match status" value="1"/>
</dbReference>
<reference evidence="1 3" key="1">
    <citation type="submission" date="2014-04" db="EMBL/GenBank/DDBJ databases">
        <authorList>
            <person name="Bishop-Lilly K.A."/>
            <person name="Broomall S.M."/>
            <person name="Chain P.S."/>
            <person name="Chertkov O."/>
            <person name="Coyne S.R."/>
            <person name="Daligault H.E."/>
            <person name="Davenport K.W."/>
            <person name="Erkkila T."/>
            <person name="Frey K.G."/>
            <person name="Gibbons H.S."/>
            <person name="Gu W."/>
            <person name="Jaissle J."/>
            <person name="Johnson S.L."/>
            <person name="Koroleva G.I."/>
            <person name="Ladner J.T."/>
            <person name="Lo C.-C."/>
            <person name="Minogue T.D."/>
            <person name="Munk C."/>
            <person name="Palacios G.F."/>
            <person name="Redden C.L."/>
            <person name="Rosenzweig C.N."/>
            <person name="Scholz M.B."/>
            <person name="Teshima H."/>
            <person name="Xu Y."/>
        </authorList>
    </citation>
    <scope>NUCLEOTIDE SEQUENCE [LARGE SCALE GENOMIC DNA]</scope>
    <source>
        <strain evidence="3">gladioli</strain>
        <strain evidence="1">Gladioli</strain>
    </source>
</reference>
<evidence type="ECO:0000313" key="1">
    <source>
        <dbReference type="EMBL" id="KGC11350.1"/>
    </source>
</evidence>
<dbReference type="InterPro" id="IPR011051">
    <property type="entry name" value="RmlC_Cupin_sf"/>
</dbReference>
<name>A0A095F2Y9_BURGA</name>
<dbReference type="InterPro" id="IPR014710">
    <property type="entry name" value="RmlC-like_jellyroll"/>
</dbReference>
<protein>
    <submittedName>
        <fullName evidence="1">Cupin domain protein</fullName>
    </submittedName>
</protein>
<dbReference type="KEGG" id="bgo:BM43_4144"/>
<dbReference type="Proteomes" id="UP000220629">
    <property type="component" value="Unassembled WGS sequence"/>
</dbReference>
<comment type="caution">
    <text evidence="2">The sequence shown here is derived from an EMBL/GenBank/DDBJ whole genome shotgun (WGS) entry which is preliminary data.</text>
</comment>
<dbReference type="AlphaFoldDB" id="A0A095F2Y9"/>
<sequence>MTTLELRRKNTLNLFREATKLGSFDEFPVLRPEVDPQLLVSHSDVDQPFYLCCEKDCVVALVSGAARLEFASGSVRFFDMETGDFVYVPGGTPHRLRITQSGVQLRYKAREAGLESAIWYCSNCGSEVHQHLWDTASILSQDGYHIACEQFNLEEKNRVCPECGEAHSPVDVRAFRWQAVANTLRAQAEGEA</sequence>
<evidence type="ECO:0000313" key="4">
    <source>
        <dbReference type="Proteomes" id="UP000220629"/>
    </source>
</evidence>
<reference evidence="4" key="3">
    <citation type="submission" date="2017-09" db="EMBL/GenBank/DDBJ databases">
        <title>FDA dAtabase for Regulatory Grade micrObial Sequences (FDA-ARGOS): Supporting development and validation of Infectious Disease Dx tests.</title>
        <authorList>
            <person name="Minogue T."/>
            <person name="Wolcott M."/>
            <person name="Wasieloski L."/>
            <person name="Aguilar W."/>
            <person name="Moore D."/>
            <person name="Tallon L."/>
            <person name="Sadzewicz L."/>
            <person name="Ott S."/>
            <person name="Zhao X."/>
            <person name="Nagaraj S."/>
            <person name="Vavikolanu K."/>
            <person name="Aluvathingal J."/>
            <person name="Nadendla S."/>
            <person name="Sichtig H."/>
        </authorList>
    </citation>
    <scope>NUCLEOTIDE SEQUENCE [LARGE SCALE GENOMIC DNA]</scope>
    <source>
        <strain evidence="4">FDAARGOS_390</strain>
    </source>
</reference>
<evidence type="ECO:0000313" key="3">
    <source>
        <dbReference type="Proteomes" id="UP000029590"/>
    </source>
</evidence>
<organism evidence="2 4">
    <name type="scientific">Burkholderia gladioli</name>
    <name type="common">Pseudomonas marginata</name>
    <name type="synonym">Phytomonas marginata</name>
    <dbReference type="NCBI Taxonomy" id="28095"/>
    <lineage>
        <taxon>Bacteria</taxon>
        <taxon>Pseudomonadati</taxon>
        <taxon>Pseudomonadota</taxon>
        <taxon>Betaproteobacteria</taxon>
        <taxon>Burkholderiales</taxon>
        <taxon>Burkholderiaceae</taxon>
        <taxon>Burkholderia</taxon>
    </lineage>
</organism>
<dbReference type="EMBL" id="PDDY01000004">
    <property type="protein sequence ID" value="PEH37795.1"/>
    <property type="molecule type" value="Genomic_DNA"/>
</dbReference>
<dbReference type="EMBL" id="JPGG01000017">
    <property type="protein sequence ID" value="KGC11350.1"/>
    <property type="molecule type" value="Genomic_DNA"/>
</dbReference>
<dbReference type="OrthoDB" id="5002379at2"/>
<reference evidence="2" key="2">
    <citation type="submission" date="2017-09" db="EMBL/GenBank/DDBJ databases">
        <title>FDA dAtabase for Regulatory Grade micrObial Sequences (FDA-ARGOS): Supporting development and validation of Infectious Disease Dx tests.</title>
        <authorList>
            <person name="Minogue T."/>
            <person name="Wolcott M."/>
            <person name="Wasieloski L."/>
            <person name="Aguilar W."/>
            <person name="Moore D."/>
            <person name="Tallon L.J."/>
            <person name="Sadzewicz L."/>
            <person name="Ott S."/>
            <person name="Zhao X."/>
            <person name="Nagaraj S."/>
            <person name="Vavikolanu K."/>
            <person name="Aluvathingal J."/>
            <person name="Nadendla S."/>
            <person name="Sichtig H."/>
        </authorList>
    </citation>
    <scope>NUCLEOTIDE SEQUENCE</scope>
    <source>
        <strain evidence="2">FDAARGOS_390</strain>
    </source>
</reference>
<proteinExistence type="predicted"/>
<dbReference type="SUPFAM" id="SSF51182">
    <property type="entry name" value="RmlC-like cupins"/>
    <property type="match status" value="1"/>
</dbReference>
<dbReference type="Proteomes" id="UP000029590">
    <property type="component" value="Unassembled WGS sequence"/>
</dbReference>
<dbReference type="RefSeq" id="WP_036050394.1">
    <property type="nucleotide sequence ID" value="NZ_CADEVY010000015.1"/>
</dbReference>
<accession>A0A095F2Y9</accession>
<evidence type="ECO:0000313" key="2">
    <source>
        <dbReference type="EMBL" id="PEH37795.1"/>
    </source>
</evidence>
<gene>
    <name evidence="2" type="ORF">CRM94_25250</name>
    <name evidence="1" type="ORF">DM48_7351</name>
</gene>